<dbReference type="SUPFAM" id="SSF49785">
    <property type="entry name" value="Galactose-binding domain-like"/>
    <property type="match status" value="1"/>
</dbReference>
<name>A0A8J5N6W2_HOMAM</name>
<sequence length="256" mass="28169">MATAVWCVWATALTVVLLLPVSSMGGGELRMFHQVMVSYAKVSLSQMIYNGIPPAGANEGAYCSKTCLNLGWCNLWCPNPTAAACTYYNIIVMPTYLETDNTDAIPCFTKRPRDYVTNASITAGQPYDAIMSKENLIDGIYGFNMNECFRSSQTNIEKWFVLDLGAVTTFTYIRIIAQPNLQAFYHFRKLSLRVGTSPTQPYTGFSSYSYFGGFSGPAVGNEEVVLTSGRTVSARYIAGQMAPQSTTLTVCHVEVY</sequence>
<proteinExistence type="predicted"/>
<comment type="caution">
    <text evidence="2">The sequence shown here is derived from an EMBL/GenBank/DDBJ whole genome shotgun (WGS) entry which is preliminary data.</text>
</comment>
<keyword evidence="1" id="KW-0732">Signal</keyword>
<evidence type="ECO:0008006" key="4">
    <source>
        <dbReference type="Google" id="ProtNLM"/>
    </source>
</evidence>
<reference evidence="2" key="1">
    <citation type="journal article" date="2021" name="Sci. Adv.">
        <title>The American lobster genome reveals insights on longevity, neural, and immune adaptations.</title>
        <authorList>
            <person name="Polinski J.M."/>
            <person name="Zimin A.V."/>
            <person name="Clark K.F."/>
            <person name="Kohn A.B."/>
            <person name="Sadowski N."/>
            <person name="Timp W."/>
            <person name="Ptitsyn A."/>
            <person name="Khanna P."/>
            <person name="Romanova D.Y."/>
            <person name="Williams P."/>
            <person name="Greenwood S.J."/>
            <person name="Moroz L.L."/>
            <person name="Walt D.R."/>
            <person name="Bodnar A.G."/>
        </authorList>
    </citation>
    <scope>NUCLEOTIDE SEQUENCE</scope>
    <source>
        <strain evidence="2">GMGI-L3</strain>
    </source>
</reference>
<dbReference type="Proteomes" id="UP000747542">
    <property type="component" value="Unassembled WGS sequence"/>
</dbReference>
<gene>
    <name evidence="2" type="ORF">Hamer_G021918</name>
</gene>
<evidence type="ECO:0000256" key="1">
    <source>
        <dbReference type="SAM" id="SignalP"/>
    </source>
</evidence>
<evidence type="ECO:0000313" key="2">
    <source>
        <dbReference type="EMBL" id="KAG7174816.1"/>
    </source>
</evidence>
<organism evidence="2 3">
    <name type="scientific">Homarus americanus</name>
    <name type="common">American lobster</name>
    <dbReference type="NCBI Taxonomy" id="6706"/>
    <lineage>
        <taxon>Eukaryota</taxon>
        <taxon>Metazoa</taxon>
        <taxon>Ecdysozoa</taxon>
        <taxon>Arthropoda</taxon>
        <taxon>Crustacea</taxon>
        <taxon>Multicrustacea</taxon>
        <taxon>Malacostraca</taxon>
        <taxon>Eumalacostraca</taxon>
        <taxon>Eucarida</taxon>
        <taxon>Decapoda</taxon>
        <taxon>Pleocyemata</taxon>
        <taxon>Astacidea</taxon>
        <taxon>Nephropoidea</taxon>
        <taxon>Nephropidae</taxon>
        <taxon>Homarus</taxon>
    </lineage>
</organism>
<dbReference type="EMBL" id="JAHLQT010006858">
    <property type="protein sequence ID" value="KAG7174816.1"/>
    <property type="molecule type" value="Genomic_DNA"/>
</dbReference>
<evidence type="ECO:0000313" key="3">
    <source>
        <dbReference type="Proteomes" id="UP000747542"/>
    </source>
</evidence>
<protein>
    <recommendedName>
        <fullName evidence="4">F5/8 type C domain-containing protein</fullName>
    </recommendedName>
</protein>
<feature type="chain" id="PRO_5035313611" description="F5/8 type C domain-containing protein" evidence="1">
    <location>
        <begin position="26"/>
        <end position="256"/>
    </location>
</feature>
<keyword evidence="3" id="KW-1185">Reference proteome</keyword>
<dbReference type="Gene3D" id="2.60.120.260">
    <property type="entry name" value="Galactose-binding domain-like"/>
    <property type="match status" value="1"/>
</dbReference>
<feature type="signal peptide" evidence="1">
    <location>
        <begin position="1"/>
        <end position="25"/>
    </location>
</feature>
<dbReference type="InterPro" id="IPR008979">
    <property type="entry name" value="Galactose-bd-like_sf"/>
</dbReference>
<dbReference type="AlphaFoldDB" id="A0A8J5N6W2"/>
<accession>A0A8J5N6W2</accession>